<evidence type="ECO:0000313" key="4">
    <source>
        <dbReference type="Proteomes" id="UP000446866"/>
    </source>
</evidence>
<dbReference type="InterPro" id="IPR005182">
    <property type="entry name" value="YdbS-like_PH"/>
</dbReference>
<dbReference type="RefSeq" id="WP_160203257.1">
    <property type="nucleotide sequence ID" value="NZ_QXWK01000047.1"/>
</dbReference>
<dbReference type="AlphaFoldDB" id="A0A845QSJ0"/>
<feature type="domain" description="YdbS-like PH" evidence="2">
    <location>
        <begin position="252"/>
        <end position="332"/>
    </location>
</feature>
<accession>A0A845QSJ0</accession>
<evidence type="ECO:0000256" key="1">
    <source>
        <dbReference type="SAM" id="Phobius"/>
    </source>
</evidence>
<dbReference type="PIRSF" id="PIRSF026631">
    <property type="entry name" value="UCP026631"/>
    <property type="match status" value="1"/>
</dbReference>
<feature type="transmembrane region" description="Helical" evidence="1">
    <location>
        <begin position="12"/>
        <end position="33"/>
    </location>
</feature>
<keyword evidence="1" id="KW-1133">Transmembrane helix</keyword>
<feature type="domain" description="YdbS-like PH" evidence="2">
    <location>
        <begin position="61"/>
        <end position="129"/>
    </location>
</feature>
<dbReference type="EMBL" id="QXWK01000047">
    <property type="protein sequence ID" value="NBH62978.1"/>
    <property type="molecule type" value="Genomic_DNA"/>
</dbReference>
<keyword evidence="4" id="KW-1185">Reference proteome</keyword>
<keyword evidence="1" id="KW-0812">Transmembrane</keyword>
<protein>
    <recommendedName>
        <fullName evidence="2">YdbS-like PH domain-containing protein</fullName>
    </recommendedName>
</protein>
<sequence length="488" mass="54161">MEFGPKRGHPIFIVENFFKDFSLLLIAVVIGLIQGDMRVLYENIGVLVVVLLGPIQRIVQYFTTYYTVDSEKLTVKSGLFKKNQLELPLSTITTVDFSQNVLHQVFGVYRLNVDNASNISNTNTKVRMTFAKEDAFVVRDLLISGRKGLDGFNLGEEGAALAGTEGKRIKVSAGDLMLLGLLKSKGLFFLQMFTVVTSALALFSVSLSNLLAESVADTIYTMGIGMTAAILLLITFVISFICGMIGSLIRYYGFEILDNGEAIKIQYGLLTKKKYTIQKNRISGFFYDQSFFMRLLGVGSLNLFAIGYGVGDNESSEEPMVFPLLKADKVRQAMAEILPQMLEESVYHKPKKGSLHYFFYGLGFILALIAAGVSIYCTMYVDYCQQVWILGALILFYSVTGRVLEYKNAAIYGNFENISLSYGGFRKITIFVKATHVESVTAKASRWKERKGVASVTVSYLAPLAAANKVAKNVPIEAFDEVKTKLIY</sequence>
<proteinExistence type="predicted"/>
<evidence type="ECO:0000259" key="2">
    <source>
        <dbReference type="Pfam" id="PF03703"/>
    </source>
</evidence>
<evidence type="ECO:0000313" key="3">
    <source>
        <dbReference type="EMBL" id="NBH62978.1"/>
    </source>
</evidence>
<feature type="transmembrane region" description="Helical" evidence="1">
    <location>
        <begin position="187"/>
        <end position="207"/>
    </location>
</feature>
<reference evidence="3 4" key="1">
    <citation type="submission" date="2018-08" db="EMBL/GenBank/DDBJ databases">
        <title>Murine metabolic-syndrome-specific gut microbial biobank.</title>
        <authorList>
            <person name="Liu C."/>
        </authorList>
    </citation>
    <scope>NUCLEOTIDE SEQUENCE [LARGE SCALE GENOMIC DNA]</scope>
    <source>
        <strain evidence="3 4">28</strain>
    </source>
</reference>
<feature type="transmembrane region" description="Helical" evidence="1">
    <location>
        <begin position="39"/>
        <end position="55"/>
    </location>
</feature>
<dbReference type="InterPro" id="IPR014529">
    <property type="entry name" value="UCP026631"/>
</dbReference>
<dbReference type="PANTHER" id="PTHR34473:SF2">
    <property type="entry name" value="UPF0699 TRANSMEMBRANE PROTEIN YDBT"/>
    <property type="match status" value="1"/>
</dbReference>
<keyword evidence="1" id="KW-0472">Membrane</keyword>
<feature type="transmembrane region" description="Helical" evidence="1">
    <location>
        <begin position="387"/>
        <end position="404"/>
    </location>
</feature>
<dbReference type="PANTHER" id="PTHR34473">
    <property type="entry name" value="UPF0699 TRANSMEMBRANE PROTEIN YDBS"/>
    <property type="match status" value="1"/>
</dbReference>
<feature type="transmembrane region" description="Helical" evidence="1">
    <location>
        <begin position="219"/>
        <end position="242"/>
    </location>
</feature>
<dbReference type="Proteomes" id="UP000446866">
    <property type="component" value="Unassembled WGS sequence"/>
</dbReference>
<gene>
    <name evidence="3" type="ORF">D0435_15150</name>
</gene>
<comment type="caution">
    <text evidence="3">The sequence shown here is derived from an EMBL/GenBank/DDBJ whole genome shotgun (WGS) entry which is preliminary data.</text>
</comment>
<dbReference type="Pfam" id="PF03703">
    <property type="entry name" value="bPH_2"/>
    <property type="match status" value="2"/>
</dbReference>
<organism evidence="3 4">
    <name type="scientific">Anaerotruncus colihominis</name>
    <dbReference type="NCBI Taxonomy" id="169435"/>
    <lineage>
        <taxon>Bacteria</taxon>
        <taxon>Bacillati</taxon>
        <taxon>Bacillota</taxon>
        <taxon>Clostridia</taxon>
        <taxon>Eubacteriales</taxon>
        <taxon>Oscillospiraceae</taxon>
        <taxon>Anaerotruncus</taxon>
    </lineage>
</organism>
<feature type="transmembrane region" description="Helical" evidence="1">
    <location>
        <begin position="357"/>
        <end position="381"/>
    </location>
</feature>
<name>A0A845QSJ0_9FIRM</name>